<proteinExistence type="predicted"/>
<dbReference type="GO" id="GO:0006508">
    <property type="term" value="P:proteolysis"/>
    <property type="evidence" value="ECO:0007669"/>
    <property type="project" value="InterPro"/>
</dbReference>
<dbReference type="Gene3D" id="3.40.710.10">
    <property type="entry name" value="DD-peptidase/beta-lactamase superfamily"/>
    <property type="match status" value="1"/>
</dbReference>
<comment type="function">
    <text evidence="1">Removes C-terminal D-alanyl residues from sugar-peptide cell wall precursors.</text>
</comment>
<name>A0A9D1DUU4_9FIRM</name>
<accession>A0A9D1DUU4</accession>
<dbReference type="Gene3D" id="2.60.410.10">
    <property type="entry name" value="D-Ala-D-Ala carboxypeptidase, C-terminal domain"/>
    <property type="match status" value="1"/>
</dbReference>
<comment type="caution">
    <text evidence="3">The sequence shown here is derived from an EMBL/GenBank/DDBJ whole genome shotgun (WGS) entry which is preliminary data.</text>
</comment>
<dbReference type="SUPFAM" id="SSF56601">
    <property type="entry name" value="beta-lactamase/transpeptidase-like"/>
    <property type="match status" value="1"/>
</dbReference>
<dbReference type="InterPro" id="IPR012907">
    <property type="entry name" value="Peptidase_S11_C"/>
</dbReference>
<feature type="domain" description="Peptidase S11 D-Ala-D-Ala carboxypeptidase A C-terminal" evidence="2">
    <location>
        <begin position="149"/>
        <end position="240"/>
    </location>
</feature>
<dbReference type="Proteomes" id="UP000824232">
    <property type="component" value="Unassembled WGS sequence"/>
</dbReference>
<dbReference type="Pfam" id="PF00768">
    <property type="entry name" value="Peptidase_S11"/>
    <property type="match status" value="1"/>
</dbReference>
<dbReference type="InterPro" id="IPR012338">
    <property type="entry name" value="Beta-lactam/transpept-like"/>
</dbReference>
<dbReference type="GO" id="GO:0009002">
    <property type="term" value="F:serine-type D-Ala-D-Ala carboxypeptidase activity"/>
    <property type="evidence" value="ECO:0007669"/>
    <property type="project" value="InterPro"/>
</dbReference>
<reference evidence="3" key="1">
    <citation type="submission" date="2020-10" db="EMBL/GenBank/DDBJ databases">
        <authorList>
            <person name="Gilroy R."/>
        </authorList>
    </citation>
    <scope>NUCLEOTIDE SEQUENCE</scope>
    <source>
        <strain evidence="3">CHK184-20233</strain>
    </source>
</reference>
<protein>
    <submittedName>
        <fullName evidence="3">D-alanyl-D-alanine carboxypeptidase</fullName>
    </submittedName>
</protein>
<gene>
    <name evidence="3" type="ORF">IAB38_04685</name>
</gene>
<dbReference type="EMBL" id="DVHC01000050">
    <property type="protein sequence ID" value="HIR59328.1"/>
    <property type="molecule type" value="Genomic_DNA"/>
</dbReference>
<dbReference type="PANTHER" id="PTHR21581:SF6">
    <property type="entry name" value="TRAFFICKING PROTEIN PARTICLE COMPLEX SUBUNIT 12"/>
    <property type="match status" value="1"/>
</dbReference>
<dbReference type="AlphaFoldDB" id="A0A9D1DUU4"/>
<sequence>MAEFIAGSEVEFVDMMNKKVKELGLKNTFFKNCTGLDEEGHYSSAYDMAIIARELLKHEKILEFSSVYEDYLREDTDNKFWLVNTNKLVRFYEGTDGLKTGHTDAAKYCLAATAKRDDLRLIAIVLGEDNSQTRNSETMSLLDYGFNNYKIEILKTTDDIVKEISLDKATSPKISLVPMNDIAILSKKSADNKKYTYDIKITNNNLPLKKGDEVGKIIVKDSDNNKIKEEGLTVTENVDKLNFLELLGKTLTDMMVGNMNFV</sequence>
<evidence type="ECO:0000256" key="1">
    <source>
        <dbReference type="ARBA" id="ARBA00003217"/>
    </source>
</evidence>
<evidence type="ECO:0000259" key="2">
    <source>
        <dbReference type="SMART" id="SM00936"/>
    </source>
</evidence>
<reference evidence="3" key="2">
    <citation type="journal article" date="2021" name="PeerJ">
        <title>Extensive microbial diversity within the chicken gut microbiome revealed by metagenomics and culture.</title>
        <authorList>
            <person name="Gilroy R."/>
            <person name="Ravi A."/>
            <person name="Getino M."/>
            <person name="Pursley I."/>
            <person name="Horton D.L."/>
            <person name="Alikhan N.F."/>
            <person name="Baker D."/>
            <person name="Gharbi K."/>
            <person name="Hall N."/>
            <person name="Watson M."/>
            <person name="Adriaenssens E.M."/>
            <person name="Foster-Nyarko E."/>
            <person name="Jarju S."/>
            <person name="Secka A."/>
            <person name="Antonio M."/>
            <person name="Oren A."/>
            <person name="Chaudhuri R.R."/>
            <person name="La Ragione R."/>
            <person name="Hildebrand F."/>
            <person name="Pallen M.J."/>
        </authorList>
    </citation>
    <scope>NUCLEOTIDE SEQUENCE</scope>
    <source>
        <strain evidence="3">CHK184-20233</strain>
    </source>
</reference>
<dbReference type="InterPro" id="IPR001967">
    <property type="entry name" value="Peptidase_S11_N"/>
</dbReference>
<dbReference type="Pfam" id="PF07943">
    <property type="entry name" value="PBP5_C"/>
    <property type="match status" value="1"/>
</dbReference>
<organism evidence="3 4">
    <name type="scientific">Candidatus Onthousia excrementipullorum</name>
    <dbReference type="NCBI Taxonomy" id="2840884"/>
    <lineage>
        <taxon>Bacteria</taxon>
        <taxon>Bacillati</taxon>
        <taxon>Bacillota</taxon>
        <taxon>Bacilli</taxon>
        <taxon>Candidatus Onthousia</taxon>
    </lineage>
</organism>
<dbReference type="SUPFAM" id="SSF69189">
    <property type="entry name" value="Penicillin-binding protein associated domain"/>
    <property type="match status" value="1"/>
</dbReference>
<keyword evidence="3" id="KW-0121">Carboxypeptidase</keyword>
<dbReference type="SMART" id="SM00936">
    <property type="entry name" value="PBP5_C"/>
    <property type="match status" value="1"/>
</dbReference>
<dbReference type="InterPro" id="IPR015956">
    <property type="entry name" value="Peniciliin-bd_prot_C_sf"/>
</dbReference>
<keyword evidence="3" id="KW-0378">Hydrolase</keyword>
<keyword evidence="3" id="KW-0645">Protease</keyword>
<dbReference type="PANTHER" id="PTHR21581">
    <property type="entry name" value="D-ALANYL-D-ALANINE CARBOXYPEPTIDASE"/>
    <property type="match status" value="1"/>
</dbReference>
<evidence type="ECO:0000313" key="4">
    <source>
        <dbReference type="Proteomes" id="UP000824232"/>
    </source>
</evidence>
<dbReference type="InterPro" id="IPR037167">
    <property type="entry name" value="Peptidase_S11_C_sf"/>
</dbReference>
<evidence type="ECO:0000313" key="3">
    <source>
        <dbReference type="EMBL" id="HIR59328.1"/>
    </source>
</evidence>